<reference evidence="1" key="1">
    <citation type="journal article" date="2015" name="Nature">
        <title>Complex archaea that bridge the gap between prokaryotes and eukaryotes.</title>
        <authorList>
            <person name="Spang A."/>
            <person name="Saw J.H."/>
            <person name="Jorgensen S.L."/>
            <person name="Zaremba-Niedzwiedzka K."/>
            <person name="Martijn J."/>
            <person name="Lind A.E."/>
            <person name="van Eijk R."/>
            <person name="Schleper C."/>
            <person name="Guy L."/>
            <person name="Ettema T.J."/>
        </authorList>
    </citation>
    <scope>NUCLEOTIDE SEQUENCE</scope>
</reference>
<dbReference type="InterPro" id="IPR011604">
    <property type="entry name" value="PDDEXK-like_dom_sf"/>
</dbReference>
<organism evidence="1">
    <name type="scientific">marine sediment metagenome</name>
    <dbReference type="NCBI Taxonomy" id="412755"/>
    <lineage>
        <taxon>unclassified sequences</taxon>
        <taxon>metagenomes</taxon>
        <taxon>ecological metagenomes</taxon>
    </lineage>
</organism>
<protein>
    <recommendedName>
        <fullName evidence="2">PD-(D/E)XK endonuclease-like domain-containing protein</fullName>
    </recommendedName>
</protein>
<dbReference type="EMBL" id="LAZR01000341">
    <property type="protein sequence ID" value="KKN73571.1"/>
    <property type="molecule type" value="Genomic_DNA"/>
</dbReference>
<name>A0A0F9VJ65_9ZZZZ</name>
<comment type="caution">
    <text evidence="1">The sequence shown here is derived from an EMBL/GenBank/DDBJ whole genome shotgun (WGS) entry which is preliminary data.</text>
</comment>
<evidence type="ECO:0008006" key="2">
    <source>
        <dbReference type="Google" id="ProtNLM"/>
    </source>
</evidence>
<proteinExistence type="predicted"/>
<evidence type="ECO:0000313" key="1">
    <source>
        <dbReference type="EMBL" id="KKN73571.1"/>
    </source>
</evidence>
<dbReference type="AlphaFoldDB" id="A0A0F9VJ65"/>
<accession>A0A0F9VJ65</accession>
<sequence length="212" mass="24104">MKTKAHIRYRLKDNTIVPGVTTITGILAKPALKFWANKIGLQGIEIRKYVDDKADIGTLAHAMVTDYLKGDKTNTDDYTKNQIGQAENAALSFFEWEKKYKIEPILIEKPLISEKYGFGGTADIYAKVDGVLELVDLKTGKGIFDEMRYQVSAYKELLIENGYPVDRVRILNIPRTENESFVDEIVRNCNIGFKIILSCLSIYNLKKEMKRG</sequence>
<dbReference type="Gene3D" id="3.90.320.10">
    <property type="match status" value="1"/>
</dbReference>
<gene>
    <name evidence="1" type="ORF">LCGC14_0398870</name>
</gene>